<proteinExistence type="predicted"/>
<dbReference type="SUPFAM" id="SSF48452">
    <property type="entry name" value="TPR-like"/>
    <property type="match status" value="1"/>
</dbReference>
<dbReference type="AlphaFoldDB" id="A0A9X7Z7M9"/>
<dbReference type="PANTHER" id="PTHR43630">
    <property type="entry name" value="POLY-BETA-1,6-N-ACETYL-D-GLUCOSAMINE SYNTHASE"/>
    <property type="match status" value="1"/>
</dbReference>
<dbReference type="Proteomes" id="UP000663505">
    <property type="component" value="Chromosome"/>
</dbReference>
<protein>
    <submittedName>
        <fullName evidence="3">Glycosyltransferase</fullName>
    </submittedName>
</protein>
<dbReference type="SUPFAM" id="SSF53448">
    <property type="entry name" value="Nucleotide-diphospho-sugar transferases"/>
    <property type="match status" value="1"/>
</dbReference>
<accession>A0A9X7Z7M9</accession>
<dbReference type="EMBL" id="CP071182">
    <property type="protein sequence ID" value="QSO47521.1"/>
    <property type="molecule type" value="Genomic_DNA"/>
</dbReference>
<feature type="coiled-coil region" evidence="1">
    <location>
        <begin position="279"/>
        <end position="306"/>
    </location>
</feature>
<dbReference type="InterPro" id="IPR011990">
    <property type="entry name" value="TPR-like_helical_dom_sf"/>
</dbReference>
<organism evidence="3 4">
    <name type="scientific">Alicyclobacillus mengziensis</name>
    <dbReference type="NCBI Taxonomy" id="2931921"/>
    <lineage>
        <taxon>Bacteria</taxon>
        <taxon>Bacillati</taxon>
        <taxon>Bacillota</taxon>
        <taxon>Bacilli</taxon>
        <taxon>Bacillales</taxon>
        <taxon>Alicyclobacillaceae</taxon>
        <taxon>Alicyclobacillus</taxon>
    </lineage>
</organism>
<dbReference type="KEGG" id="afx:JZ786_00150"/>
<dbReference type="Pfam" id="PF00535">
    <property type="entry name" value="Glycos_transf_2"/>
    <property type="match status" value="1"/>
</dbReference>
<evidence type="ECO:0000313" key="3">
    <source>
        <dbReference type="EMBL" id="QSO47521.1"/>
    </source>
</evidence>
<evidence type="ECO:0000256" key="1">
    <source>
        <dbReference type="SAM" id="Coils"/>
    </source>
</evidence>
<keyword evidence="1" id="KW-0175">Coiled coil</keyword>
<dbReference type="InterPro" id="IPR029044">
    <property type="entry name" value="Nucleotide-diphossugar_trans"/>
</dbReference>
<dbReference type="Gene3D" id="1.25.40.10">
    <property type="entry name" value="Tetratricopeptide repeat domain"/>
    <property type="match status" value="1"/>
</dbReference>
<dbReference type="CDD" id="cd02511">
    <property type="entry name" value="Beta4Glucosyltransferase"/>
    <property type="match status" value="1"/>
</dbReference>
<evidence type="ECO:0000313" key="4">
    <source>
        <dbReference type="Proteomes" id="UP000663505"/>
    </source>
</evidence>
<dbReference type="RefSeq" id="WP_206656866.1">
    <property type="nucleotide sequence ID" value="NZ_CP071182.1"/>
</dbReference>
<gene>
    <name evidence="3" type="ORF">JZ786_00150</name>
</gene>
<dbReference type="InterPro" id="IPR001173">
    <property type="entry name" value="Glyco_trans_2-like"/>
</dbReference>
<reference evidence="3 4" key="1">
    <citation type="submission" date="2021-02" db="EMBL/GenBank/DDBJ databases">
        <title>Alicyclobacillus curvatus sp. nov. and Alicyclobacillus mengziensis sp. nov., two acidophilic bacteria isolated from acid mine drainage.</title>
        <authorList>
            <person name="Huang Y."/>
        </authorList>
    </citation>
    <scope>NUCLEOTIDE SEQUENCE [LARGE SCALE GENOMIC DNA]</scope>
    <source>
        <strain evidence="3 4">S30H14</strain>
    </source>
</reference>
<keyword evidence="4" id="KW-1185">Reference proteome</keyword>
<dbReference type="Gene3D" id="3.90.550.10">
    <property type="entry name" value="Spore Coat Polysaccharide Biosynthesis Protein SpsA, Chain A"/>
    <property type="match status" value="1"/>
</dbReference>
<dbReference type="PANTHER" id="PTHR43630:SF2">
    <property type="entry name" value="GLYCOSYLTRANSFERASE"/>
    <property type="match status" value="1"/>
</dbReference>
<sequence length="359" mass="40599">MIAACILTRDSARTIRHCIEAIRPAVDEIVVVDTGSYDETVPIVESLGLSVYHFDWIDDFSAARNYAHSLATHDWIIAVDSDETLHPDDVQKLRDVVFASTPEVVFGITQVNYLVSGDIGNQHGTARIYNRTAGRWIYRAHEQLSVNGIVPHTTPSVIRLLHDGYNKQKVSTYDKAMRNVRLLRLDVDEHPNDWSRHFFLGRDSLETANNEDAIAHLRIAVQMLESSNHHTEHPVVYRTLAMAYEASAYFDDAQTVTQKMTELFPNYPDGHYLHSRLIIRRIEKLLKEAKSAMERAKQTAQSYSGQEVTDEAIATWKGDMTLGDLAKLRGDVRTARAFYQSALELGGPVQPLTDAIRRL</sequence>
<feature type="domain" description="Glycosyltransferase 2-like" evidence="2">
    <location>
        <begin position="5"/>
        <end position="132"/>
    </location>
</feature>
<name>A0A9X7Z7M9_9BACL</name>
<evidence type="ECO:0000259" key="2">
    <source>
        <dbReference type="Pfam" id="PF00535"/>
    </source>
</evidence>